<dbReference type="EMBL" id="JAQQAF010000003">
    <property type="protein sequence ID" value="KAJ8500038.1"/>
    <property type="molecule type" value="Genomic_DNA"/>
</dbReference>
<sequence length="115" mass="12719">MRILFDPRPVWSSFDCALTLWFSVIINSVLVKSYYARDSNRAVVLFFQSVDKDQLAPPNARLVLSPLTAWRPAPAHLAATLHQLKQPDLAISHSKDVRCGMHGKASSFGLGTNVA</sequence>
<keyword evidence="3" id="KW-1185">Reference proteome</keyword>
<keyword evidence="1" id="KW-1133">Transmembrane helix</keyword>
<gene>
    <name evidence="2" type="ORF">OPV22_010590</name>
</gene>
<dbReference type="Proteomes" id="UP001222027">
    <property type="component" value="Unassembled WGS sequence"/>
</dbReference>
<accession>A0AAV8RLI8</accession>
<evidence type="ECO:0000256" key="1">
    <source>
        <dbReference type="SAM" id="Phobius"/>
    </source>
</evidence>
<name>A0AAV8RLI8_ENSVE</name>
<evidence type="ECO:0000313" key="2">
    <source>
        <dbReference type="EMBL" id="KAJ8500038.1"/>
    </source>
</evidence>
<feature type="transmembrane region" description="Helical" evidence="1">
    <location>
        <begin position="12"/>
        <end position="31"/>
    </location>
</feature>
<keyword evidence="1" id="KW-0472">Membrane</keyword>
<protein>
    <submittedName>
        <fullName evidence="2">Uncharacterized protein</fullName>
    </submittedName>
</protein>
<evidence type="ECO:0000313" key="3">
    <source>
        <dbReference type="Proteomes" id="UP001222027"/>
    </source>
</evidence>
<keyword evidence="1" id="KW-0812">Transmembrane</keyword>
<dbReference type="AlphaFoldDB" id="A0AAV8RLI8"/>
<proteinExistence type="predicted"/>
<reference evidence="2 3" key="1">
    <citation type="submission" date="2022-12" db="EMBL/GenBank/DDBJ databases">
        <title>Chromosome-scale assembly of the Ensete ventricosum genome.</title>
        <authorList>
            <person name="Dussert Y."/>
            <person name="Stocks J."/>
            <person name="Wendawek A."/>
            <person name="Woldeyes F."/>
            <person name="Nichols R.A."/>
            <person name="Borrell J.S."/>
        </authorList>
    </citation>
    <scope>NUCLEOTIDE SEQUENCE [LARGE SCALE GENOMIC DNA]</scope>
    <source>
        <strain evidence="3">cv. Maze</strain>
        <tissue evidence="2">Seeds</tissue>
    </source>
</reference>
<comment type="caution">
    <text evidence="2">The sequence shown here is derived from an EMBL/GenBank/DDBJ whole genome shotgun (WGS) entry which is preliminary data.</text>
</comment>
<organism evidence="2 3">
    <name type="scientific">Ensete ventricosum</name>
    <name type="common">Abyssinian banana</name>
    <name type="synonym">Musa ensete</name>
    <dbReference type="NCBI Taxonomy" id="4639"/>
    <lineage>
        <taxon>Eukaryota</taxon>
        <taxon>Viridiplantae</taxon>
        <taxon>Streptophyta</taxon>
        <taxon>Embryophyta</taxon>
        <taxon>Tracheophyta</taxon>
        <taxon>Spermatophyta</taxon>
        <taxon>Magnoliopsida</taxon>
        <taxon>Liliopsida</taxon>
        <taxon>Zingiberales</taxon>
        <taxon>Musaceae</taxon>
        <taxon>Ensete</taxon>
    </lineage>
</organism>